<reference evidence="2 3" key="2">
    <citation type="submission" date="2018-11" db="EMBL/GenBank/DDBJ databases">
        <authorList>
            <consortium name="Pathogen Informatics"/>
        </authorList>
    </citation>
    <scope>NUCLEOTIDE SEQUENCE [LARGE SCALE GENOMIC DNA]</scope>
    <source>
        <strain evidence="2 3">Costa Rica</strain>
    </source>
</reference>
<feature type="domain" description="EB" evidence="1">
    <location>
        <begin position="22"/>
        <end position="78"/>
    </location>
</feature>
<keyword evidence="3" id="KW-1185">Reference proteome</keyword>
<evidence type="ECO:0000259" key="1">
    <source>
        <dbReference type="Pfam" id="PF01683"/>
    </source>
</evidence>
<evidence type="ECO:0000313" key="3">
    <source>
        <dbReference type="Proteomes" id="UP000267027"/>
    </source>
</evidence>
<sequence length="227" mass="24002">MDADCAGYPFAYCDPLETSVTCPSGQTYIHEAGICMTAQSPGEPCQYTQQCAAAEPGAFCLRLTCECAYGMVPSSNGCTFVSEECHERGLVFIPEIGECREVLSPGSRGCSHNLQCSQAFSEATCVLQTCTCPSSLPEAVEGTCGKLCAAGQTYSAVAGQCLPTFQPGDQCLYTSQCHAVHHGMICERNICRCPNGLVFTGSICARLCPAGYMVNDKGVCTLGNFVL</sequence>
<evidence type="ECO:0000313" key="2">
    <source>
        <dbReference type="EMBL" id="VDM54248.1"/>
    </source>
</evidence>
<dbReference type="InterPro" id="IPR052740">
    <property type="entry name" value="CE4"/>
</dbReference>
<proteinExistence type="predicted"/>
<dbReference type="PANTHER" id="PTHR45985:SF3">
    <property type="entry name" value="CHITIN DEACETYLASE-LIKE 4"/>
    <property type="match status" value="1"/>
</dbReference>
<dbReference type="WBParaSite" id="ACOC_0000266201-mRNA-1">
    <property type="protein sequence ID" value="ACOC_0000266201-mRNA-1"/>
    <property type="gene ID" value="ACOC_0000266201"/>
</dbReference>
<accession>A0A0R3PEW8</accession>
<dbReference type="InterPro" id="IPR006149">
    <property type="entry name" value="EB_dom"/>
</dbReference>
<dbReference type="Pfam" id="PF01683">
    <property type="entry name" value="EB"/>
    <property type="match status" value="2"/>
</dbReference>
<dbReference type="PANTHER" id="PTHR45985">
    <property type="match status" value="1"/>
</dbReference>
<name>A0A0R3PEW8_ANGCS</name>
<dbReference type="AlphaFoldDB" id="A0A0R3PEW8"/>
<dbReference type="STRING" id="334426.A0A0R3PEW8"/>
<organism evidence="4">
    <name type="scientific">Angiostrongylus costaricensis</name>
    <name type="common">Nematode worm</name>
    <dbReference type="NCBI Taxonomy" id="334426"/>
    <lineage>
        <taxon>Eukaryota</taxon>
        <taxon>Metazoa</taxon>
        <taxon>Ecdysozoa</taxon>
        <taxon>Nematoda</taxon>
        <taxon>Chromadorea</taxon>
        <taxon>Rhabditida</taxon>
        <taxon>Rhabditina</taxon>
        <taxon>Rhabditomorpha</taxon>
        <taxon>Strongyloidea</taxon>
        <taxon>Metastrongylidae</taxon>
        <taxon>Angiostrongylus</taxon>
    </lineage>
</organism>
<dbReference type="OrthoDB" id="504708at2759"/>
<evidence type="ECO:0000313" key="4">
    <source>
        <dbReference type="WBParaSite" id="ACOC_0000266201-mRNA-1"/>
    </source>
</evidence>
<gene>
    <name evidence="2" type="ORF">ACOC_LOCUS2663</name>
</gene>
<protein>
    <submittedName>
        <fullName evidence="4">EB domain-containing protein</fullName>
    </submittedName>
</protein>
<dbReference type="Proteomes" id="UP000267027">
    <property type="component" value="Unassembled WGS sequence"/>
</dbReference>
<reference evidence="4" key="1">
    <citation type="submission" date="2017-02" db="UniProtKB">
        <authorList>
            <consortium name="WormBaseParasite"/>
        </authorList>
    </citation>
    <scope>IDENTIFICATION</scope>
</reference>
<feature type="domain" description="EB" evidence="1">
    <location>
        <begin position="152"/>
        <end position="204"/>
    </location>
</feature>
<dbReference type="EMBL" id="UYYA01000577">
    <property type="protein sequence ID" value="VDM54248.1"/>
    <property type="molecule type" value="Genomic_DNA"/>
</dbReference>